<dbReference type="InterPro" id="IPR011551">
    <property type="entry name" value="NTP_PyrPHydrolase_MazG"/>
</dbReference>
<dbReference type="GO" id="GO:0046081">
    <property type="term" value="P:dUTP catabolic process"/>
    <property type="evidence" value="ECO:0007669"/>
    <property type="project" value="TreeGrafter"/>
</dbReference>
<dbReference type="SUPFAM" id="SSF53790">
    <property type="entry name" value="Tetrapyrrole methylase"/>
    <property type="match status" value="1"/>
</dbReference>
<dbReference type="NCBIfam" id="TIGR00444">
    <property type="entry name" value="mazG"/>
    <property type="match status" value="1"/>
</dbReference>
<accession>A0A0D1VK08</accession>
<dbReference type="NCBIfam" id="NF007113">
    <property type="entry name" value="PRK09562.1"/>
    <property type="match status" value="1"/>
</dbReference>
<dbReference type="Pfam" id="PF03819">
    <property type="entry name" value="MazG"/>
    <property type="match status" value="2"/>
</dbReference>
<dbReference type="InterPro" id="IPR048015">
    <property type="entry name" value="NTP-PPase_MazG-like_N"/>
</dbReference>
<dbReference type="GO" id="GO:0006203">
    <property type="term" value="P:dGTP catabolic process"/>
    <property type="evidence" value="ECO:0007669"/>
    <property type="project" value="TreeGrafter"/>
</dbReference>
<dbReference type="PANTHER" id="PTHR30522">
    <property type="entry name" value="NUCLEOSIDE TRIPHOSPHATE PYROPHOSPHOHYDROLASE"/>
    <property type="match status" value="1"/>
</dbReference>
<dbReference type="InterPro" id="IPR035013">
    <property type="entry name" value="YabN_N"/>
</dbReference>
<evidence type="ECO:0008006" key="5">
    <source>
        <dbReference type="Google" id="ProtNLM"/>
    </source>
</evidence>
<evidence type="ECO:0000259" key="2">
    <source>
        <dbReference type="Pfam" id="PF03819"/>
    </source>
</evidence>
<evidence type="ECO:0000313" key="3">
    <source>
        <dbReference type="EMBL" id="KON83452.1"/>
    </source>
</evidence>
<name>A0A0D1VK08_ANEMI</name>
<feature type="domain" description="Tetrapyrrole methylase" evidence="1">
    <location>
        <begin position="4"/>
        <end position="208"/>
    </location>
</feature>
<dbReference type="Gene3D" id="1.10.287.1080">
    <property type="entry name" value="MazG-like"/>
    <property type="match status" value="2"/>
</dbReference>
<dbReference type="InterPro" id="IPR004518">
    <property type="entry name" value="MazG-like_dom"/>
</dbReference>
<evidence type="ECO:0000313" key="4">
    <source>
        <dbReference type="Proteomes" id="UP000037269"/>
    </source>
</evidence>
<dbReference type="GO" id="GO:0047429">
    <property type="term" value="F:nucleoside triphosphate diphosphatase activity"/>
    <property type="evidence" value="ECO:0007669"/>
    <property type="project" value="InterPro"/>
</dbReference>
<dbReference type="Gene3D" id="3.40.1010.10">
    <property type="entry name" value="Cobalt-precorrin-4 Transmethylase, Domain 1"/>
    <property type="match status" value="1"/>
</dbReference>
<organism evidence="3 4">
    <name type="scientific">Aneurinibacillus migulanus</name>
    <name type="common">Bacillus migulanus</name>
    <dbReference type="NCBI Taxonomy" id="47500"/>
    <lineage>
        <taxon>Bacteria</taxon>
        <taxon>Bacillati</taxon>
        <taxon>Bacillota</taxon>
        <taxon>Bacilli</taxon>
        <taxon>Bacillales</taxon>
        <taxon>Paenibacillaceae</taxon>
        <taxon>Aneurinibacillus group</taxon>
        <taxon>Aneurinibacillus</taxon>
    </lineage>
</organism>
<dbReference type="AlphaFoldDB" id="A0A0D1VK08"/>
<feature type="domain" description="NTP pyrophosphohydrolase MazG-like" evidence="2">
    <location>
        <begin position="392"/>
        <end position="453"/>
    </location>
</feature>
<dbReference type="PANTHER" id="PTHR30522:SF0">
    <property type="entry name" value="NUCLEOSIDE TRIPHOSPHATE PYROPHOSPHOHYDROLASE"/>
    <property type="match status" value="1"/>
</dbReference>
<dbReference type="SUPFAM" id="SSF101386">
    <property type="entry name" value="all-alpha NTP pyrophosphatases"/>
    <property type="match status" value="2"/>
</dbReference>
<dbReference type="STRING" id="47500.AF333_31170"/>
<dbReference type="Pfam" id="PF00590">
    <property type="entry name" value="TP_methylase"/>
    <property type="match status" value="1"/>
</dbReference>
<protein>
    <recommendedName>
        <fullName evidence="5">MazG family protein</fullName>
    </recommendedName>
</protein>
<reference evidence="3 4" key="1">
    <citation type="submission" date="2015-07" db="EMBL/GenBank/DDBJ databases">
        <title>Fjat-14205 dsm 2895.</title>
        <authorList>
            <person name="Liu B."/>
            <person name="Wang J."/>
            <person name="Zhu Y."/>
            <person name="Liu G."/>
            <person name="Chen Q."/>
            <person name="Chen Z."/>
            <person name="Lan J."/>
            <person name="Che J."/>
            <person name="Ge C."/>
            <person name="Shi H."/>
            <person name="Pan Z."/>
            <person name="Liu X."/>
        </authorList>
    </citation>
    <scope>NUCLEOTIDE SEQUENCE [LARGE SCALE GENOMIC DNA]</scope>
    <source>
        <strain evidence="3 4">DSM 2895</strain>
    </source>
</reference>
<proteinExistence type="predicted"/>
<dbReference type="CDD" id="cd11529">
    <property type="entry name" value="NTP-PPase_MazG_Cterm"/>
    <property type="match status" value="1"/>
</dbReference>
<dbReference type="PIRSF" id="PIRSF002845">
    <property type="entry name" value="Ttrprl_mtas_MazG"/>
    <property type="match status" value="1"/>
</dbReference>
<dbReference type="FunFam" id="3.40.1010.10:FF:000008">
    <property type="entry name" value="Similar to nucleoside triphosphate pyrophosphohydrolase, MazG"/>
    <property type="match status" value="1"/>
</dbReference>
<comment type="caution">
    <text evidence="3">The sequence shown here is derived from an EMBL/GenBank/DDBJ whole genome shotgun (WGS) entry which is preliminary data.</text>
</comment>
<dbReference type="InterPro" id="IPR048011">
    <property type="entry name" value="NTP-PPase_MazG-like_C"/>
</dbReference>
<dbReference type="GO" id="GO:0006950">
    <property type="term" value="P:response to stress"/>
    <property type="evidence" value="ECO:0007669"/>
    <property type="project" value="UniProtKB-ARBA"/>
</dbReference>
<feature type="domain" description="NTP pyrophosphohydrolase MazG-like" evidence="2">
    <location>
        <begin position="257"/>
        <end position="330"/>
    </location>
</feature>
<dbReference type="CDD" id="cd11528">
    <property type="entry name" value="NTP-PPase_MazG_Nterm"/>
    <property type="match status" value="1"/>
</dbReference>
<dbReference type="GO" id="GO:0046061">
    <property type="term" value="P:dATP catabolic process"/>
    <property type="evidence" value="ECO:0007669"/>
    <property type="project" value="TreeGrafter"/>
</dbReference>
<dbReference type="Proteomes" id="UP000037269">
    <property type="component" value="Unassembled WGS sequence"/>
</dbReference>
<dbReference type="GO" id="GO:0046047">
    <property type="term" value="P:TTP catabolic process"/>
    <property type="evidence" value="ECO:0007669"/>
    <property type="project" value="TreeGrafter"/>
</dbReference>
<dbReference type="GO" id="GO:0008168">
    <property type="term" value="F:methyltransferase activity"/>
    <property type="evidence" value="ECO:0007669"/>
    <property type="project" value="InterPro"/>
</dbReference>
<dbReference type="CDD" id="cd11723">
    <property type="entry name" value="YabN_N_like"/>
    <property type="match status" value="1"/>
</dbReference>
<gene>
    <name evidence="3" type="ORF">AF333_31170</name>
</gene>
<dbReference type="PATRIC" id="fig|47500.8.peg.6667"/>
<dbReference type="FunFam" id="1.10.287.1080:FF:000003">
    <property type="entry name" value="Nucleoside triphosphate pyrophosphohydrolase"/>
    <property type="match status" value="1"/>
</dbReference>
<dbReference type="InterPro" id="IPR000878">
    <property type="entry name" value="4pyrrol_Mease"/>
</dbReference>
<dbReference type="GO" id="GO:0046052">
    <property type="term" value="P:UTP catabolic process"/>
    <property type="evidence" value="ECO:0007669"/>
    <property type="project" value="TreeGrafter"/>
</dbReference>
<dbReference type="GO" id="GO:0046076">
    <property type="term" value="P:dTTP catabolic process"/>
    <property type="evidence" value="ECO:0007669"/>
    <property type="project" value="TreeGrafter"/>
</dbReference>
<dbReference type="InterPro" id="IPR014777">
    <property type="entry name" value="4pyrrole_Mease_sub1"/>
</dbReference>
<dbReference type="FunFam" id="1.10.287.1080:FF:000001">
    <property type="entry name" value="Nucleoside triphosphate pyrophosphohydrolase"/>
    <property type="match status" value="1"/>
</dbReference>
<dbReference type="InterPro" id="IPR024180">
    <property type="entry name" value="Tetrapyrrole_Mease/MazG_pred"/>
</dbReference>
<evidence type="ECO:0000259" key="1">
    <source>
        <dbReference type="Pfam" id="PF00590"/>
    </source>
</evidence>
<keyword evidence="4" id="KW-1185">Reference proteome</keyword>
<dbReference type="EMBL" id="LGUG01000017">
    <property type="protein sequence ID" value="KON83452.1"/>
    <property type="molecule type" value="Genomic_DNA"/>
</dbReference>
<sequence>MMKKIIVIGLGAGNLEGLPLRIYRILKGAKHLYLRTEKHPVVAELLAEGVAYESFDDVYKAHDQFPEVYEEISDRLFRMVEEKDEIVYAVPGHPLVAERTVQLLMDRAEEQGVEIKVKGGQSFLDPVFASLKIDPVEGFALLDGTDLQKHQVQPNLHHLICQVYDAFVASDVKLTLMEAYPDDYPVTVVTAAGVTEEERIQTIPLYELDRLDNYSNLTTVYVPPTEEDRALNRQFWRLREIVAILRSPNGCPWDREQTHQSIRKNLIEETYEVLETIDDEDPEAMCEEMGDLLLQIMLHSQMAEEEGYFTVQDVIAGLNEKLIRRHPHVFGASNAEDADEALQNWEDIKKKEKQGKGKETISRLDGVPRDLPAILKAYKYQKKAADVGFDWDELSEVFDKVKEEWEELKEAQTLEHRREELGDLLFVIVNIARFMKIDPEEALALTNKKFYYRFSYIEKKIIEAGKTFENTSLDEMENWWQEAKQKKKEEEGI</sequence>
<dbReference type="InterPro" id="IPR035996">
    <property type="entry name" value="4pyrrol_Methylase_sf"/>
</dbReference>